<proteinExistence type="predicted"/>
<sequence length="114" mass="13469">MLLLLLRLRLLVMVVMVMMAMMRSIAHSYQRTFKQPLSQHTSTTHRERGYANKHHLTRTHERTNERTNDWHLRAHPRTTCGGHTRGINCFSRFPLLTYSADRIIDPIDQARKAF</sequence>
<accession>A0A2M3ZMM8</accession>
<dbReference type="AlphaFoldDB" id="A0A2M3ZMM8"/>
<organism evidence="1">
    <name type="scientific">Anopheles braziliensis</name>
    <dbReference type="NCBI Taxonomy" id="58242"/>
    <lineage>
        <taxon>Eukaryota</taxon>
        <taxon>Metazoa</taxon>
        <taxon>Ecdysozoa</taxon>
        <taxon>Arthropoda</taxon>
        <taxon>Hexapoda</taxon>
        <taxon>Insecta</taxon>
        <taxon>Pterygota</taxon>
        <taxon>Neoptera</taxon>
        <taxon>Endopterygota</taxon>
        <taxon>Diptera</taxon>
        <taxon>Nematocera</taxon>
        <taxon>Culicoidea</taxon>
        <taxon>Culicidae</taxon>
        <taxon>Anophelinae</taxon>
        <taxon>Anopheles</taxon>
    </lineage>
</organism>
<evidence type="ECO:0000313" key="1">
    <source>
        <dbReference type="EMBL" id="MBW29796.1"/>
    </source>
</evidence>
<name>A0A2M3ZMM8_9DIPT</name>
<reference evidence="1" key="1">
    <citation type="submission" date="2018-01" db="EMBL/GenBank/DDBJ databases">
        <title>An insight into the sialome of Amazonian anophelines.</title>
        <authorList>
            <person name="Ribeiro J.M."/>
            <person name="Scarpassa V."/>
            <person name="Calvo E."/>
        </authorList>
    </citation>
    <scope>NUCLEOTIDE SEQUENCE</scope>
    <source>
        <tissue evidence="1">Salivary glands</tissue>
    </source>
</reference>
<dbReference type="EMBL" id="GGFM01009045">
    <property type="protein sequence ID" value="MBW29796.1"/>
    <property type="molecule type" value="Transcribed_RNA"/>
</dbReference>
<protein>
    <submittedName>
        <fullName evidence="1">Putative secreted peptide</fullName>
    </submittedName>
</protein>